<comment type="caution">
    <text evidence="1">The sequence shown here is derived from an EMBL/GenBank/DDBJ whole genome shotgun (WGS) entry which is preliminary data.</text>
</comment>
<accession>A0ABU4F8A1</accession>
<dbReference type="EMBL" id="JAWMAJ010000033">
    <property type="protein sequence ID" value="MDV7216809.1"/>
    <property type="molecule type" value="Genomic_DNA"/>
</dbReference>
<dbReference type="Proteomes" id="UP001187346">
    <property type="component" value="Unassembled WGS sequence"/>
</dbReference>
<evidence type="ECO:0008006" key="3">
    <source>
        <dbReference type="Google" id="ProtNLM"/>
    </source>
</evidence>
<protein>
    <recommendedName>
        <fullName evidence="3">Integral membrane protein</fullName>
    </recommendedName>
</protein>
<gene>
    <name evidence="1" type="ORF">R5A26_12700</name>
</gene>
<sequence>MAPALALSAAVLGIAAHAIPPVTEFEGSLLLVVPLWAAAGLLRFRTSYPTV</sequence>
<proteinExistence type="predicted"/>
<reference evidence="1 2" key="1">
    <citation type="submission" date="2023-10" db="EMBL/GenBank/DDBJ databases">
        <title>Characterization of rhizosphere-enriched actinobacteria from wheat plants lab-grown on chernevaya soil.</title>
        <authorList>
            <person name="Tikhonova E.N."/>
            <person name="Konopkin A."/>
            <person name="Kravchenko I.K."/>
        </authorList>
    </citation>
    <scope>NUCLEOTIDE SEQUENCE [LARGE SCALE GENOMIC DNA]</scope>
    <source>
        <strain evidence="1 2">RR29</strain>
    </source>
</reference>
<keyword evidence="2" id="KW-1185">Reference proteome</keyword>
<name>A0ABU4F8A1_9ACTN</name>
<evidence type="ECO:0000313" key="1">
    <source>
        <dbReference type="EMBL" id="MDV7216809.1"/>
    </source>
</evidence>
<evidence type="ECO:0000313" key="2">
    <source>
        <dbReference type="Proteomes" id="UP001187346"/>
    </source>
</evidence>
<organism evidence="1 2">
    <name type="scientific">Streptomyces prunicolor</name>
    <dbReference type="NCBI Taxonomy" id="67348"/>
    <lineage>
        <taxon>Bacteria</taxon>
        <taxon>Bacillati</taxon>
        <taxon>Actinomycetota</taxon>
        <taxon>Actinomycetes</taxon>
        <taxon>Kitasatosporales</taxon>
        <taxon>Streptomycetaceae</taxon>
        <taxon>Streptomyces</taxon>
    </lineage>
</organism>
<dbReference type="RefSeq" id="WP_317771284.1">
    <property type="nucleotide sequence ID" value="NZ_JAWMAJ010000033.1"/>
</dbReference>